<gene>
    <name evidence="3" type="primary">CUNH16orf86</name>
</gene>
<feature type="compositionally biased region" description="Basic and acidic residues" evidence="1">
    <location>
        <begin position="69"/>
        <end position="87"/>
    </location>
</feature>
<evidence type="ECO:0000256" key="1">
    <source>
        <dbReference type="SAM" id="MobiDB-lite"/>
    </source>
</evidence>
<feature type="compositionally biased region" description="Basic residues" evidence="1">
    <location>
        <begin position="138"/>
        <end position="148"/>
    </location>
</feature>
<proteinExistence type="predicted"/>
<dbReference type="Pfam" id="PF15762">
    <property type="entry name" value="DUF4691"/>
    <property type="match status" value="1"/>
</dbReference>
<organism evidence="2 3">
    <name type="scientific">Echinops telfairi</name>
    <name type="common">Lesser hedgehog tenrec</name>
    <dbReference type="NCBI Taxonomy" id="9371"/>
    <lineage>
        <taxon>Eukaryota</taxon>
        <taxon>Metazoa</taxon>
        <taxon>Chordata</taxon>
        <taxon>Craniata</taxon>
        <taxon>Vertebrata</taxon>
        <taxon>Euteleostomi</taxon>
        <taxon>Mammalia</taxon>
        <taxon>Eutheria</taxon>
        <taxon>Afrotheria</taxon>
        <taxon>Tenrecidae</taxon>
        <taxon>Tenrecinae</taxon>
        <taxon>Echinops</taxon>
    </lineage>
</organism>
<dbReference type="PANTHER" id="PTHR37867">
    <property type="entry name" value="CHROMOSOME 16 OPEN READING FRAME 86"/>
    <property type="match status" value="1"/>
</dbReference>
<dbReference type="PANTHER" id="PTHR37867:SF1">
    <property type="entry name" value="CHROMOSOME 16 OPEN READING FRAME 86"/>
    <property type="match status" value="1"/>
</dbReference>
<reference evidence="3" key="1">
    <citation type="submission" date="2025-08" db="UniProtKB">
        <authorList>
            <consortium name="RefSeq"/>
        </authorList>
    </citation>
    <scope>IDENTIFICATION</scope>
</reference>
<protein>
    <submittedName>
        <fullName evidence="3">Uncharacterized protein C16orf86 homolog</fullName>
    </submittedName>
</protein>
<dbReference type="Proteomes" id="UP000694863">
    <property type="component" value="Unplaced"/>
</dbReference>
<sequence length="309" mass="32620">MASAGAERRSGPQEGSTLGSALIVEAPAGCVQSSEIECPVSRDQRVVPAYKTCLSQEAKECPAVPVPRPEVRAEQLKPKTEGPEGRGLRALASVVRQGQGLKRKPVKAEVELPSGLLLLQKDESARSPGEPSPSSSAKQHKKTKKRKSLGPPALLATVSTLPAPAEALGLERRAQRLRPLYQYINYCNPELNQAGKEDREAGAGPGPEPELKAALAPEEADVEHMQALLPVAGETGSGPALPCPQMLVPPTHMLAPLAEDAGEEAGFLPDLGVSGQLKAEMDKSTQVDISKMLRVCAAPLVPPLSPQYK</sequence>
<feature type="region of interest" description="Disordered" evidence="1">
    <location>
        <begin position="58"/>
        <end position="165"/>
    </location>
</feature>
<evidence type="ECO:0000313" key="3">
    <source>
        <dbReference type="RefSeq" id="XP_004704889.1"/>
    </source>
</evidence>
<keyword evidence="2" id="KW-1185">Reference proteome</keyword>
<dbReference type="GeneID" id="101640052"/>
<dbReference type="InterPro" id="IPR031516">
    <property type="entry name" value="DUF4691"/>
</dbReference>
<evidence type="ECO:0000313" key="2">
    <source>
        <dbReference type="Proteomes" id="UP000694863"/>
    </source>
</evidence>
<accession>A0ABM0IPM7</accession>
<name>A0ABM0IPM7_ECHTE</name>
<dbReference type="RefSeq" id="XP_004704889.1">
    <property type="nucleotide sequence ID" value="XM_004704832.2"/>
</dbReference>